<name>A0A7C9GV83_9SPHN</name>
<dbReference type="InterPro" id="IPR000086">
    <property type="entry name" value="NUDIX_hydrolase_dom"/>
</dbReference>
<dbReference type="PROSITE" id="PS51462">
    <property type="entry name" value="NUDIX"/>
    <property type="match status" value="1"/>
</dbReference>
<dbReference type="PROSITE" id="PS00893">
    <property type="entry name" value="NUDIX_BOX"/>
    <property type="match status" value="1"/>
</dbReference>
<protein>
    <submittedName>
        <fullName evidence="4">NUDIX domain-containing protein</fullName>
    </submittedName>
</protein>
<gene>
    <name evidence="4" type="ORF">F3168_08690</name>
</gene>
<evidence type="ECO:0000313" key="4">
    <source>
        <dbReference type="EMBL" id="MQT17338.1"/>
    </source>
</evidence>
<dbReference type="InterPro" id="IPR020084">
    <property type="entry name" value="NUDIX_hydrolase_CS"/>
</dbReference>
<dbReference type="PANTHER" id="PTHR43736:SF1">
    <property type="entry name" value="DIHYDRONEOPTERIN TRIPHOSPHATE DIPHOSPHATASE"/>
    <property type="match status" value="1"/>
</dbReference>
<accession>A0A7C9GV83</accession>
<keyword evidence="5" id="KW-1185">Reference proteome</keyword>
<evidence type="ECO:0000256" key="1">
    <source>
        <dbReference type="ARBA" id="ARBA00001946"/>
    </source>
</evidence>
<comment type="cofactor">
    <cofactor evidence="1">
        <name>Mg(2+)</name>
        <dbReference type="ChEBI" id="CHEBI:18420"/>
    </cofactor>
</comment>
<evidence type="ECO:0000313" key="5">
    <source>
        <dbReference type="Proteomes" id="UP000481327"/>
    </source>
</evidence>
<organism evidence="4 5">
    <name type="scientific">Sandarakinorhabdus fusca</name>
    <dbReference type="NCBI Taxonomy" id="1439888"/>
    <lineage>
        <taxon>Bacteria</taxon>
        <taxon>Pseudomonadati</taxon>
        <taxon>Pseudomonadota</taxon>
        <taxon>Alphaproteobacteria</taxon>
        <taxon>Sphingomonadales</taxon>
        <taxon>Sphingosinicellaceae</taxon>
        <taxon>Sandarakinorhabdus</taxon>
    </lineage>
</organism>
<dbReference type="RefSeq" id="WP_152577817.1">
    <property type="nucleotide sequence ID" value="NZ_JAATJI010000002.1"/>
</dbReference>
<dbReference type="Pfam" id="PF00293">
    <property type="entry name" value="NUDIX"/>
    <property type="match status" value="1"/>
</dbReference>
<dbReference type="GO" id="GO:0016787">
    <property type="term" value="F:hydrolase activity"/>
    <property type="evidence" value="ECO:0007669"/>
    <property type="project" value="UniProtKB-KW"/>
</dbReference>
<sequence length="156" mass="17186">MRWDGADFGGAKLAALHDGGLLAYRRDDRPELPFPGMIDLPGGGREGDESPEDCALRELAEEFGIVVPSARIHYRRAYLLGDGATVSHFLAVRLTAEEVASVQFGDEGQDWALMPVADFIDDAEAVPRLREWLRHYLAADETVRYLDTTSKNPGNA</sequence>
<evidence type="ECO:0000259" key="3">
    <source>
        <dbReference type="PROSITE" id="PS51462"/>
    </source>
</evidence>
<dbReference type="InterPro" id="IPR015797">
    <property type="entry name" value="NUDIX_hydrolase-like_dom_sf"/>
</dbReference>
<dbReference type="EMBL" id="WIOL01000003">
    <property type="protein sequence ID" value="MQT17338.1"/>
    <property type="molecule type" value="Genomic_DNA"/>
</dbReference>
<reference evidence="4 5" key="1">
    <citation type="submission" date="2019-09" db="EMBL/GenBank/DDBJ databases">
        <title>Polymorphobacter sp. isolated from a lake in China.</title>
        <authorList>
            <person name="Liu Z."/>
        </authorList>
    </citation>
    <scope>NUCLEOTIDE SEQUENCE [LARGE SCALE GENOMIC DNA]</scope>
    <source>
        <strain evidence="4 5">D40P</strain>
    </source>
</reference>
<dbReference type="Proteomes" id="UP000481327">
    <property type="component" value="Unassembled WGS sequence"/>
</dbReference>
<dbReference type="PANTHER" id="PTHR43736">
    <property type="entry name" value="ADP-RIBOSE PYROPHOSPHATASE"/>
    <property type="match status" value="1"/>
</dbReference>
<comment type="caution">
    <text evidence="4">The sequence shown here is derived from an EMBL/GenBank/DDBJ whole genome shotgun (WGS) entry which is preliminary data.</text>
</comment>
<dbReference type="Gene3D" id="3.90.79.10">
    <property type="entry name" value="Nucleoside Triphosphate Pyrophosphohydrolase"/>
    <property type="match status" value="1"/>
</dbReference>
<dbReference type="OrthoDB" id="954553at2"/>
<proteinExistence type="predicted"/>
<evidence type="ECO:0000256" key="2">
    <source>
        <dbReference type="ARBA" id="ARBA00022801"/>
    </source>
</evidence>
<dbReference type="AlphaFoldDB" id="A0A7C9GV83"/>
<keyword evidence="2" id="KW-0378">Hydrolase</keyword>
<feature type="domain" description="Nudix hydrolase" evidence="3">
    <location>
        <begin position="3"/>
        <end position="135"/>
    </location>
</feature>
<dbReference type="SUPFAM" id="SSF55811">
    <property type="entry name" value="Nudix"/>
    <property type="match status" value="1"/>
</dbReference>